<comment type="caution">
    <text evidence="1">The sequence shown here is derived from an EMBL/GenBank/DDBJ whole genome shotgun (WGS) entry which is preliminary data.</text>
</comment>
<gene>
    <name evidence="1" type="ORF">HLB09_00790</name>
</gene>
<dbReference type="RefSeq" id="WP_171201512.1">
    <property type="nucleotide sequence ID" value="NZ_BAAANP010000006.1"/>
</dbReference>
<sequence length="138" mass="14411">MAGGRYPEATEALRLGLLALPDVAALAGDRVGTEVVGDEPCIQLDVIGGPMGYGSASPLVQIGCWGRYLGDGTDDGSAWQLASAVTADRVGVESIRGELDGGWVAGVGIDLQPYTSPDPTNDRPRYLLTVRMHTSPLE</sequence>
<reference evidence="1 2" key="1">
    <citation type="submission" date="2020-05" db="EMBL/GenBank/DDBJ databases">
        <title>MicrobeNet Type strains.</title>
        <authorList>
            <person name="Nicholson A.C."/>
        </authorList>
    </citation>
    <scope>NUCLEOTIDE SEQUENCE [LARGE SCALE GENOMIC DNA]</scope>
    <source>
        <strain evidence="1 2">JCM 14547</strain>
    </source>
</reference>
<evidence type="ECO:0008006" key="3">
    <source>
        <dbReference type="Google" id="ProtNLM"/>
    </source>
</evidence>
<proteinExistence type="predicted"/>
<dbReference type="Proteomes" id="UP000555552">
    <property type="component" value="Unassembled WGS sequence"/>
</dbReference>
<organism evidence="1 2">
    <name type="scientific">Pseudokineococcus marinus</name>
    <dbReference type="NCBI Taxonomy" id="351215"/>
    <lineage>
        <taxon>Bacteria</taxon>
        <taxon>Bacillati</taxon>
        <taxon>Actinomycetota</taxon>
        <taxon>Actinomycetes</taxon>
        <taxon>Kineosporiales</taxon>
        <taxon>Kineosporiaceae</taxon>
        <taxon>Pseudokineococcus</taxon>
    </lineage>
</organism>
<keyword evidence="2" id="KW-1185">Reference proteome</keyword>
<evidence type="ECO:0000313" key="2">
    <source>
        <dbReference type="Proteomes" id="UP000555552"/>
    </source>
</evidence>
<name>A0A849BK41_9ACTN</name>
<dbReference type="AlphaFoldDB" id="A0A849BK41"/>
<accession>A0A849BK41</accession>
<dbReference type="EMBL" id="JABEMA010000004">
    <property type="protein sequence ID" value="NNH21643.1"/>
    <property type="molecule type" value="Genomic_DNA"/>
</dbReference>
<protein>
    <recommendedName>
        <fullName evidence="3">DUF3168 domain-containing protein</fullName>
    </recommendedName>
</protein>
<evidence type="ECO:0000313" key="1">
    <source>
        <dbReference type="EMBL" id="NNH21643.1"/>
    </source>
</evidence>